<dbReference type="EMBL" id="BDQF01000654">
    <property type="protein sequence ID" value="GAW84702.1"/>
    <property type="molecule type" value="Genomic_DNA"/>
</dbReference>
<organism evidence="2 3">
    <name type="scientific">Plasmodium gonderi</name>
    <dbReference type="NCBI Taxonomy" id="77519"/>
    <lineage>
        <taxon>Eukaryota</taxon>
        <taxon>Sar</taxon>
        <taxon>Alveolata</taxon>
        <taxon>Apicomplexa</taxon>
        <taxon>Aconoidasida</taxon>
        <taxon>Haemosporida</taxon>
        <taxon>Plasmodiidae</taxon>
        <taxon>Plasmodium</taxon>
        <taxon>Plasmodium (Plasmodium)</taxon>
    </lineage>
</organism>
<accession>A0A1Y1JVE0</accession>
<reference evidence="3" key="1">
    <citation type="submission" date="2017-04" db="EMBL/GenBank/DDBJ databases">
        <title>Plasmodium gonderi genome.</title>
        <authorList>
            <person name="Arisue N."/>
            <person name="Honma H."/>
            <person name="Kawai S."/>
            <person name="Tougan T."/>
            <person name="Tanabe K."/>
            <person name="Horii T."/>
        </authorList>
    </citation>
    <scope>NUCLEOTIDE SEQUENCE [LARGE SCALE GENOMIC DNA]</scope>
    <source>
        <strain evidence="3">ATCC 30045</strain>
    </source>
</reference>
<comment type="caution">
    <text evidence="2">The sequence shown here is derived from an EMBL/GenBank/DDBJ whole genome shotgun (WGS) entry which is preliminary data.</text>
</comment>
<proteinExistence type="predicted"/>
<protein>
    <submittedName>
        <fullName evidence="2">Uncharacterized protein</fullName>
    </submittedName>
</protein>
<evidence type="ECO:0000256" key="1">
    <source>
        <dbReference type="SAM" id="Phobius"/>
    </source>
</evidence>
<gene>
    <name evidence="2" type="ORF">PGO_004490</name>
</gene>
<evidence type="ECO:0000313" key="2">
    <source>
        <dbReference type="EMBL" id="GAW84702.1"/>
    </source>
</evidence>
<dbReference type="GeneID" id="39745510"/>
<sequence length="307" mass="36049">MYSPHSYTYKVLRQVSYMYSPHSHTYKVLPQHLHSFHIYIYISTHTYIHTHIYTRVFRRGSPSSSLAGLWIYYWGKMDIRKQRKDVKSTLLERITRAFGHCKVRNLHNNSSIMCSDISICVPSCASEIDISRESSNWYEEIFRNPLNIFYITSTATRKIKIIVPAIRELASSSAKEDPKVIFVSYKMEHCENRSENSVLHTLSSIFYFLFIFFSNIFNMERIKKLFFALVNMLNIWKFVKKLWKGANRNDLRNSTAQNEREADIKAAAQAETGVVLEKYGLKVVEYSENSTTCESDWIENYPENTFT</sequence>
<keyword evidence="1" id="KW-0812">Transmembrane</keyword>
<feature type="non-terminal residue" evidence="2">
    <location>
        <position position="307"/>
    </location>
</feature>
<dbReference type="Proteomes" id="UP000195521">
    <property type="component" value="Unassembled WGS sequence"/>
</dbReference>
<keyword evidence="1" id="KW-0472">Membrane</keyword>
<keyword evidence="3" id="KW-1185">Reference proteome</keyword>
<name>A0A1Y1JVE0_PLAGO</name>
<dbReference type="AlphaFoldDB" id="A0A1Y1JVE0"/>
<dbReference type="RefSeq" id="XP_028547291.1">
    <property type="nucleotide sequence ID" value="XM_028691490.1"/>
</dbReference>
<keyword evidence="1" id="KW-1133">Transmembrane helix</keyword>
<feature type="transmembrane region" description="Helical" evidence="1">
    <location>
        <begin position="198"/>
        <end position="217"/>
    </location>
</feature>
<evidence type="ECO:0000313" key="3">
    <source>
        <dbReference type="Proteomes" id="UP000195521"/>
    </source>
</evidence>